<reference evidence="1" key="1">
    <citation type="submission" date="2020-07" db="EMBL/GenBank/DDBJ databases">
        <title>Multicomponent nature underlies the extraordinary mechanical properties of spider dragline silk.</title>
        <authorList>
            <person name="Kono N."/>
            <person name="Nakamura H."/>
            <person name="Mori M."/>
            <person name="Yoshida Y."/>
            <person name="Ohtoshi R."/>
            <person name="Malay A.D."/>
            <person name="Moran D.A.P."/>
            <person name="Tomita M."/>
            <person name="Numata K."/>
            <person name="Arakawa K."/>
        </authorList>
    </citation>
    <scope>NUCLEOTIDE SEQUENCE</scope>
</reference>
<dbReference type="EMBL" id="BMAO01002403">
    <property type="protein sequence ID" value="GFQ80481.1"/>
    <property type="molecule type" value="Genomic_DNA"/>
</dbReference>
<proteinExistence type="predicted"/>
<organism evidence="1 2">
    <name type="scientific">Trichonephila clavata</name>
    <name type="common">Joro spider</name>
    <name type="synonym">Nephila clavata</name>
    <dbReference type="NCBI Taxonomy" id="2740835"/>
    <lineage>
        <taxon>Eukaryota</taxon>
        <taxon>Metazoa</taxon>
        <taxon>Ecdysozoa</taxon>
        <taxon>Arthropoda</taxon>
        <taxon>Chelicerata</taxon>
        <taxon>Arachnida</taxon>
        <taxon>Araneae</taxon>
        <taxon>Araneomorphae</taxon>
        <taxon>Entelegynae</taxon>
        <taxon>Araneoidea</taxon>
        <taxon>Nephilidae</taxon>
        <taxon>Trichonephila</taxon>
    </lineage>
</organism>
<accession>A0A8X6KQ80</accession>
<dbReference type="Proteomes" id="UP000887116">
    <property type="component" value="Unassembled WGS sequence"/>
</dbReference>
<evidence type="ECO:0000313" key="2">
    <source>
        <dbReference type="Proteomes" id="UP000887116"/>
    </source>
</evidence>
<keyword evidence="2" id="KW-1185">Reference proteome</keyword>
<evidence type="ECO:0000313" key="1">
    <source>
        <dbReference type="EMBL" id="GFQ80481.1"/>
    </source>
</evidence>
<comment type="caution">
    <text evidence="1">The sequence shown here is derived from an EMBL/GenBank/DDBJ whole genome shotgun (WGS) entry which is preliminary data.</text>
</comment>
<dbReference type="AlphaFoldDB" id="A0A8X6KQ80"/>
<name>A0A8X6KQ80_TRICU</name>
<dbReference type="OrthoDB" id="416437at2759"/>
<sequence length="120" mass="13735">MDNFVSGDINKTGGLQKELEIFYRARVMLRSKINIEQGLINGLTMGIITELVWPLFRCDQIYDTDIPSVRIDFGKDGVHLIKPKSMQFSALPEVMEQYSEHNFHSYYAVSAQSITCKDVQ</sequence>
<gene>
    <name evidence="1" type="primary">AVEN_179588_1</name>
    <name evidence="1" type="ORF">TNCT_83681</name>
</gene>
<protein>
    <submittedName>
        <fullName evidence="1">Uncharacterized protein</fullName>
    </submittedName>
</protein>